<dbReference type="GO" id="GO:0051205">
    <property type="term" value="P:protein insertion into membrane"/>
    <property type="evidence" value="ECO:0007669"/>
    <property type="project" value="TreeGrafter"/>
</dbReference>
<organism evidence="12 13">
    <name type="scientific">Thermoflavimicrobium dichotomicum</name>
    <dbReference type="NCBI Taxonomy" id="46223"/>
    <lineage>
        <taxon>Bacteria</taxon>
        <taxon>Bacillati</taxon>
        <taxon>Bacillota</taxon>
        <taxon>Bacilli</taxon>
        <taxon>Bacillales</taxon>
        <taxon>Thermoactinomycetaceae</taxon>
        <taxon>Thermoflavimicrobium</taxon>
    </lineage>
</organism>
<keyword evidence="2" id="KW-0813">Transport</keyword>
<keyword evidence="6 10" id="KW-1133">Transmembrane helix</keyword>
<dbReference type="RefSeq" id="WP_093226995.1">
    <property type="nucleotide sequence ID" value="NZ_FORR01000001.1"/>
</dbReference>
<feature type="transmembrane region" description="Helical" evidence="10">
    <location>
        <begin position="168"/>
        <end position="190"/>
    </location>
</feature>
<keyword evidence="13" id="KW-1185">Reference proteome</keyword>
<dbReference type="InterPro" id="IPR028055">
    <property type="entry name" value="YidC/Oxa/ALB_C"/>
</dbReference>
<dbReference type="Proteomes" id="UP000199545">
    <property type="component" value="Unassembled WGS sequence"/>
</dbReference>
<evidence type="ECO:0000256" key="6">
    <source>
        <dbReference type="ARBA" id="ARBA00022989"/>
    </source>
</evidence>
<evidence type="ECO:0000256" key="2">
    <source>
        <dbReference type="ARBA" id="ARBA00022448"/>
    </source>
</evidence>
<dbReference type="AlphaFoldDB" id="A0A1I3JGE1"/>
<dbReference type="NCBIfam" id="TIGR03592">
    <property type="entry name" value="yidC_oxa1_cterm"/>
    <property type="match status" value="1"/>
</dbReference>
<feature type="domain" description="Membrane insertase YidC/Oxa/ALB C-terminal" evidence="11">
    <location>
        <begin position="23"/>
        <end position="204"/>
    </location>
</feature>
<comment type="similarity">
    <text evidence="9">Belongs to the OXA1/ALB3/YidC family.</text>
</comment>
<keyword evidence="3" id="KW-1003">Cell membrane</keyword>
<accession>A0A1I3JGE1</accession>
<dbReference type="GO" id="GO:0005886">
    <property type="term" value="C:plasma membrane"/>
    <property type="evidence" value="ECO:0007669"/>
    <property type="project" value="UniProtKB-SubCell"/>
</dbReference>
<evidence type="ECO:0000256" key="8">
    <source>
        <dbReference type="ARBA" id="ARBA00023186"/>
    </source>
</evidence>
<dbReference type="EMBL" id="FORR01000001">
    <property type="protein sequence ID" value="SFI59299.1"/>
    <property type="molecule type" value="Genomic_DNA"/>
</dbReference>
<evidence type="ECO:0000313" key="13">
    <source>
        <dbReference type="Proteomes" id="UP000199545"/>
    </source>
</evidence>
<keyword evidence="5" id="KW-0653">Protein transport</keyword>
<feature type="transmembrane region" description="Helical" evidence="10">
    <location>
        <begin position="89"/>
        <end position="109"/>
    </location>
</feature>
<evidence type="ECO:0000259" key="11">
    <source>
        <dbReference type="Pfam" id="PF02096"/>
    </source>
</evidence>
<dbReference type="GO" id="GO:0032977">
    <property type="term" value="F:membrane insertase activity"/>
    <property type="evidence" value="ECO:0007669"/>
    <property type="project" value="InterPro"/>
</dbReference>
<dbReference type="OrthoDB" id="2380676at2"/>
<keyword evidence="4 9" id="KW-0812">Transmembrane</keyword>
<dbReference type="InterPro" id="IPR047196">
    <property type="entry name" value="YidC_ALB_C"/>
</dbReference>
<dbReference type="PRINTS" id="PR00701">
    <property type="entry name" value="60KDINNERMP"/>
</dbReference>
<dbReference type="InterPro" id="IPR001708">
    <property type="entry name" value="YidC/ALB3/OXA1/COX18"/>
</dbReference>
<comment type="subcellular location">
    <subcellularLocation>
        <location evidence="1">Cell membrane</location>
        <topology evidence="1">Multi-pass membrane protein</topology>
    </subcellularLocation>
    <subcellularLocation>
        <location evidence="9">Membrane</location>
        <topology evidence="9">Multi-pass membrane protein</topology>
    </subcellularLocation>
</comment>
<feature type="transmembrane region" description="Helical" evidence="10">
    <location>
        <begin position="20"/>
        <end position="41"/>
    </location>
</feature>
<evidence type="ECO:0000256" key="4">
    <source>
        <dbReference type="ARBA" id="ARBA00022692"/>
    </source>
</evidence>
<keyword evidence="8" id="KW-0143">Chaperone</keyword>
<dbReference type="GO" id="GO:0015031">
    <property type="term" value="P:protein transport"/>
    <property type="evidence" value="ECO:0007669"/>
    <property type="project" value="UniProtKB-KW"/>
</dbReference>
<protein>
    <submittedName>
        <fullName evidence="12">Membrane protein insertase, YidC/Oxa1 family, C-terminal domain-containing protein</fullName>
    </submittedName>
</protein>
<evidence type="ECO:0000256" key="7">
    <source>
        <dbReference type="ARBA" id="ARBA00023136"/>
    </source>
</evidence>
<gene>
    <name evidence="12" type="ORF">SAMN05421852_10167</name>
</gene>
<dbReference type="CDD" id="cd20070">
    <property type="entry name" value="5TM_YidC_Alb3"/>
    <property type="match status" value="1"/>
</dbReference>
<name>A0A1I3JGE1_9BACL</name>
<feature type="transmembrane region" description="Helical" evidence="10">
    <location>
        <begin position="129"/>
        <end position="147"/>
    </location>
</feature>
<proteinExistence type="inferred from homology"/>
<keyword evidence="7 10" id="KW-0472">Membrane</keyword>
<evidence type="ECO:0000256" key="1">
    <source>
        <dbReference type="ARBA" id="ARBA00004651"/>
    </source>
</evidence>
<evidence type="ECO:0000313" key="12">
    <source>
        <dbReference type="EMBL" id="SFI59299.1"/>
    </source>
</evidence>
<evidence type="ECO:0000256" key="9">
    <source>
        <dbReference type="RuleBase" id="RU003945"/>
    </source>
</evidence>
<dbReference type="STRING" id="46223.SAMN05421852_10167"/>
<evidence type="ECO:0000256" key="5">
    <source>
        <dbReference type="ARBA" id="ARBA00022927"/>
    </source>
</evidence>
<evidence type="ECO:0000256" key="3">
    <source>
        <dbReference type="ARBA" id="ARBA00022475"/>
    </source>
</evidence>
<dbReference type="PANTHER" id="PTHR12428:SF65">
    <property type="entry name" value="CYTOCHROME C OXIDASE ASSEMBLY PROTEIN COX18, MITOCHONDRIAL"/>
    <property type="match status" value="1"/>
</dbReference>
<dbReference type="PANTHER" id="PTHR12428">
    <property type="entry name" value="OXA1"/>
    <property type="match status" value="1"/>
</dbReference>
<sequence length="223" mass="25164">MINQLMEWVKPFFILLEHGVGDWGLAVILFTVLVRLCLIPFSRRQSDFAVKQYLFSQQMAELKERMQGNQEKMAEEMAKMMQEKGFNPLGMLTTVVIQAPIFMTVYALFRHLGPTAHSVLVPWVSSIGLPDPLMILPIVVAILSGLLSKITLIPGDLTTSSSPSHFSFYLITGVSLLILWSAPVAISLYYCTSSLWGAFERILWRKRVRKQIEQEGLQTSVSV</sequence>
<reference evidence="12 13" key="1">
    <citation type="submission" date="2016-10" db="EMBL/GenBank/DDBJ databases">
        <authorList>
            <person name="de Groot N.N."/>
        </authorList>
    </citation>
    <scope>NUCLEOTIDE SEQUENCE [LARGE SCALE GENOMIC DNA]</scope>
    <source>
        <strain evidence="12 13">DSM 44778</strain>
    </source>
</reference>
<evidence type="ECO:0000256" key="10">
    <source>
        <dbReference type="SAM" id="Phobius"/>
    </source>
</evidence>
<dbReference type="Pfam" id="PF02096">
    <property type="entry name" value="60KD_IMP"/>
    <property type="match status" value="1"/>
</dbReference>